<name>A0ABY4VMU0_9BURK</name>
<dbReference type="EMBL" id="CP098736">
    <property type="protein sequence ID" value="USE78571.1"/>
    <property type="molecule type" value="Genomic_DNA"/>
</dbReference>
<evidence type="ECO:0000313" key="1">
    <source>
        <dbReference type="EMBL" id="USE78571.1"/>
    </source>
</evidence>
<reference evidence="1" key="1">
    <citation type="submission" date="2022-06" db="EMBL/GenBank/DDBJ databases">
        <title>Complete genome sequence and characterization of Cupriavidus gilardii QJ1 isolated from contaminating cells.</title>
        <authorList>
            <person name="Qi J."/>
        </authorList>
    </citation>
    <scope>NUCLEOTIDE SEQUENCE</scope>
    <source>
        <strain evidence="1">QJ1</strain>
    </source>
</reference>
<dbReference type="RefSeq" id="WP_252252469.1">
    <property type="nucleotide sequence ID" value="NZ_CP098736.1"/>
</dbReference>
<evidence type="ECO:0000313" key="2">
    <source>
        <dbReference type="Proteomes" id="UP001056648"/>
    </source>
</evidence>
<keyword evidence="2" id="KW-1185">Reference proteome</keyword>
<sequence>MNLFFRQGTHPVGKHRIVQITTYDHFTFDLARFGNPVELCSLRVGEHDFGWRCRFTVPVRKGGDGGRYQTVQVRFLHPLSSPDFAGWSARRLSIDALRGTYRAGRWQSLDISAPDLTRLPSPPRWFATDRDVADFEKPPDDDAGEQQYELRDDALVFAAYDGQVCVPWSEVVAIELTRYADAHSCSEIPLRRMSFQLMQGCEQQFAPPRSASDPFYASLQRRFGIELAQIEAVLQASRTCKRVLWTRLPMLKLDPAPILDGSQIADALAAWVDAGSAGLLQAGPLTIAELDLHRHDEPFANFPPRRASFRFSGINGLTDKAALVQVVKGMRVAEGVAPEIRPDSHMFMDWRNDRIHISLHFDVLGHGWLNLTDADYLARIRGRWPHWQECAPDVWLPLGFEVSSVDYDGVDTDSILPRVDPLDDMKQIVLWTAGDWQGFSSKVWSFRWRVGELSAIDTWESDICADRGGPYSHLALTLNAGARFDIRSREPVDVDIVRAFFRCGGHGVEAGGNHARGTIDRIA</sequence>
<gene>
    <name evidence="1" type="ORF">NDR89_18060</name>
</gene>
<dbReference type="Proteomes" id="UP001056648">
    <property type="component" value="Chromosome 2"/>
</dbReference>
<accession>A0ABY4VMU0</accession>
<proteinExistence type="predicted"/>
<organism evidence="1 2">
    <name type="scientific">Cupriavidus gilardii</name>
    <dbReference type="NCBI Taxonomy" id="82541"/>
    <lineage>
        <taxon>Bacteria</taxon>
        <taxon>Pseudomonadati</taxon>
        <taxon>Pseudomonadota</taxon>
        <taxon>Betaproteobacteria</taxon>
        <taxon>Burkholderiales</taxon>
        <taxon>Burkholderiaceae</taxon>
        <taxon>Cupriavidus</taxon>
    </lineage>
</organism>
<protein>
    <submittedName>
        <fullName evidence="1">Uncharacterized protein</fullName>
    </submittedName>
</protein>